<evidence type="ECO:0000313" key="2">
    <source>
        <dbReference type="Proteomes" id="UP001367508"/>
    </source>
</evidence>
<accession>A0AAN9MTD0</accession>
<reference evidence="1 2" key="1">
    <citation type="submission" date="2024-01" db="EMBL/GenBank/DDBJ databases">
        <title>The genomes of 5 underutilized Papilionoideae crops provide insights into root nodulation and disease resistanc.</title>
        <authorList>
            <person name="Jiang F."/>
        </authorList>
    </citation>
    <scope>NUCLEOTIDE SEQUENCE [LARGE SCALE GENOMIC DNA]</scope>
    <source>
        <strain evidence="1">LVBAO_FW01</strain>
        <tissue evidence="1">Leaves</tissue>
    </source>
</reference>
<proteinExistence type="predicted"/>
<sequence length="94" mass="11295">MEFGQFPEEIFSEKFHLFHIAIITFYDFWDNQYDSVWMRAELLSSVIILKGPIRAKARLQRKRTKARCDCFILHVRAFRTSDLLRPLNQVLTLF</sequence>
<evidence type="ECO:0000313" key="1">
    <source>
        <dbReference type="EMBL" id="KAK7358209.1"/>
    </source>
</evidence>
<gene>
    <name evidence="1" type="ORF">VNO77_00134</name>
</gene>
<name>A0AAN9MTD0_CANGL</name>
<dbReference type="Proteomes" id="UP001367508">
    <property type="component" value="Unassembled WGS sequence"/>
</dbReference>
<keyword evidence="2" id="KW-1185">Reference proteome</keyword>
<comment type="caution">
    <text evidence="1">The sequence shown here is derived from an EMBL/GenBank/DDBJ whole genome shotgun (WGS) entry which is preliminary data.</text>
</comment>
<dbReference type="AlphaFoldDB" id="A0AAN9MTD0"/>
<organism evidence="1 2">
    <name type="scientific">Canavalia gladiata</name>
    <name type="common">Sword bean</name>
    <name type="synonym">Dolichos gladiatus</name>
    <dbReference type="NCBI Taxonomy" id="3824"/>
    <lineage>
        <taxon>Eukaryota</taxon>
        <taxon>Viridiplantae</taxon>
        <taxon>Streptophyta</taxon>
        <taxon>Embryophyta</taxon>
        <taxon>Tracheophyta</taxon>
        <taxon>Spermatophyta</taxon>
        <taxon>Magnoliopsida</taxon>
        <taxon>eudicotyledons</taxon>
        <taxon>Gunneridae</taxon>
        <taxon>Pentapetalae</taxon>
        <taxon>rosids</taxon>
        <taxon>fabids</taxon>
        <taxon>Fabales</taxon>
        <taxon>Fabaceae</taxon>
        <taxon>Papilionoideae</taxon>
        <taxon>50 kb inversion clade</taxon>
        <taxon>NPAAA clade</taxon>
        <taxon>indigoferoid/millettioid clade</taxon>
        <taxon>Phaseoleae</taxon>
        <taxon>Canavalia</taxon>
    </lineage>
</organism>
<protein>
    <submittedName>
        <fullName evidence="1">Uncharacterized protein</fullName>
    </submittedName>
</protein>
<dbReference type="EMBL" id="JAYMYQ010000001">
    <property type="protein sequence ID" value="KAK7358209.1"/>
    <property type="molecule type" value="Genomic_DNA"/>
</dbReference>